<feature type="region of interest" description="Disordered" evidence="1">
    <location>
        <begin position="1"/>
        <end position="43"/>
    </location>
</feature>
<feature type="compositionally biased region" description="Polar residues" evidence="1">
    <location>
        <begin position="21"/>
        <end position="31"/>
    </location>
</feature>
<feature type="compositionally biased region" description="Basic and acidic residues" evidence="1">
    <location>
        <begin position="1"/>
        <end position="13"/>
    </location>
</feature>
<evidence type="ECO:0000256" key="1">
    <source>
        <dbReference type="SAM" id="MobiDB-lite"/>
    </source>
</evidence>
<proteinExistence type="predicted"/>
<evidence type="ECO:0000313" key="2">
    <source>
        <dbReference type="EMBL" id="QEQ69330.1"/>
    </source>
</evidence>
<sequence length="43" mass="4554">MPFHRQDSFRDHCGVSPGASDMSTHLQNSLSPPGGEAVLSDQG</sequence>
<dbReference type="EMBL" id="MK413720">
    <property type="protein sequence ID" value="QEQ69330.1"/>
    <property type="molecule type" value="Genomic_DNA"/>
</dbReference>
<keyword evidence="2" id="KW-0614">Plasmid</keyword>
<name>A0A5P1PJT7_ENTCL</name>
<geneLocation type="plasmid" evidence="2">
    <name>p12949-HI2</name>
</geneLocation>
<accession>A0A5P1PJT7</accession>
<dbReference type="AlphaFoldDB" id="A0A5P1PJT7"/>
<organism evidence="2">
    <name type="scientific">Enterobacter cloacae</name>
    <dbReference type="NCBI Taxonomy" id="550"/>
    <lineage>
        <taxon>Bacteria</taxon>
        <taxon>Pseudomonadati</taxon>
        <taxon>Pseudomonadota</taxon>
        <taxon>Gammaproteobacteria</taxon>
        <taxon>Enterobacterales</taxon>
        <taxon>Enterobacteriaceae</taxon>
        <taxon>Enterobacter</taxon>
        <taxon>Enterobacter cloacae complex</taxon>
    </lineage>
</organism>
<protein>
    <submittedName>
        <fullName evidence="2">Uncharacterized protein</fullName>
    </submittedName>
</protein>
<reference evidence="2" key="1">
    <citation type="submission" date="2019-01" db="EMBL/GenBank/DDBJ databases">
        <authorList>
            <person name="Liang Q."/>
            <person name="Zhou D."/>
        </authorList>
    </citation>
    <scope>NUCLEOTIDE SEQUENCE</scope>
    <source>
        <strain evidence="2">12949</strain>
        <plasmid evidence="2">p12949-HI2</plasmid>
    </source>
</reference>